<accession>A0A7W0HVY0</accession>
<dbReference type="SUPFAM" id="SSF53597">
    <property type="entry name" value="Dihydrofolate reductase-like"/>
    <property type="match status" value="1"/>
</dbReference>
<reference evidence="2 3" key="1">
    <citation type="submission" date="2020-07" db="EMBL/GenBank/DDBJ databases">
        <title>Genomic Encyclopedia of Type Strains, Phase IV (KMG-IV): sequencing the most valuable type-strain genomes for metagenomic binning, comparative biology and taxonomic classification.</title>
        <authorList>
            <person name="Goeker M."/>
        </authorList>
    </citation>
    <scope>NUCLEOTIDE SEQUENCE [LARGE SCALE GENOMIC DNA]</scope>
    <source>
        <strain evidence="2 3">DSM 45533</strain>
    </source>
</reference>
<dbReference type="Gene3D" id="3.40.430.10">
    <property type="entry name" value="Dihydrofolate Reductase, subunit A"/>
    <property type="match status" value="1"/>
</dbReference>
<keyword evidence="3" id="KW-1185">Reference proteome</keyword>
<dbReference type="GO" id="GO:0009231">
    <property type="term" value="P:riboflavin biosynthetic process"/>
    <property type="evidence" value="ECO:0007669"/>
    <property type="project" value="InterPro"/>
</dbReference>
<dbReference type="PANTHER" id="PTHR38011:SF2">
    <property type="entry name" value="BIFUNCTIONAL DEAMINASE-REDUCTASE DOMAIN PROTEIN"/>
    <property type="match status" value="1"/>
</dbReference>
<sequence length="179" mass="19522">MRKLVASLFISLDGVVEAPDQWQFAFDDEMGEEITTVTSAQDAILLGRVSYQEWAGYWPTSDEEPFAGWINQTPKYVVSTTLESTDEWQNTTLLTGDLAKAVTDLKNQPGGGIGVGGSPTLVRSLLELDLLDELRLLIHPVVAGKGAKLFENGELKKLELVEAKPTSSGTVIVAYRPAR</sequence>
<organism evidence="2 3">
    <name type="scientific">Nonomuraea soli</name>
    <dbReference type="NCBI Taxonomy" id="1032476"/>
    <lineage>
        <taxon>Bacteria</taxon>
        <taxon>Bacillati</taxon>
        <taxon>Actinomycetota</taxon>
        <taxon>Actinomycetes</taxon>
        <taxon>Streptosporangiales</taxon>
        <taxon>Streptosporangiaceae</taxon>
        <taxon>Nonomuraea</taxon>
    </lineage>
</organism>
<dbReference type="InterPro" id="IPR024072">
    <property type="entry name" value="DHFR-like_dom_sf"/>
</dbReference>
<proteinExistence type="predicted"/>
<dbReference type="EMBL" id="JACDUR010000012">
    <property type="protein sequence ID" value="MBA2897547.1"/>
    <property type="molecule type" value="Genomic_DNA"/>
</dbReference>
<feature type="domain" description="Bacterial bifunctional deaminase-reductase C-terminal" evidence="1">
    <location>
        <begin position="2"/>
        <end position="171"/>
    </location>
</feature>
<dbReference type="AlphaFoldDB" id="A0A7W0HVY0"/>
<dbReference type="InterPro" id="IPR002734">
    <property type="entry name" value="RibDG_C"/>
</dbReference>
<protein>
    <submittedName>
        <fullName evidence="2">Dihydrofolate reductase</fullName>
    </submittedName>
</protein>
<dbReference type="RefSeq" id="WP_181616249.1">
    <property type="nucleotide sequence ID" value="NZ_BAABAM010000014.1"/>
</dbReference>
<evidence type="ECO:0000313" key="3">
    <source>
        <dbReference type="Proteomes" id="UP000530928"/>
    </source>
</evidence>
<evidence type="ECO:0000259" key="1">
    <source>
        <dbReference type="Pfam" id="PF01872"/>
    </source>
</evidence>
<dbReference type="Pfam" id="PF01872">
    <property type="entry name" value="RibD_C"/>
    <property type="match status" value="1"/>
</dbReference>
<gene>
    <name evidence="2" type="ORF">HNR30_008949</name>
</gene>
<name>A0A7W0HVY0_9ACTN</name>
<dbReference type="GO" id="GO:0008703">
    <property type="term" value="F:5-amino-6-(5-phosphoribosylamino)uracil reductase activity"/>
    <property type="evidence" value="ECO:0007669"/>
    <property type="project" value="InterPro"/>
</dbReference>
<dbReference type="InterPro" id="IPR050765">
    <property type="entry name" value="Riboflavin_Biosynth_HTPR"/>
</dbReference>
<dbReference type="PANTHER" id="PTHR38011">
    <property type="entry name" value="DIHYDROFOLATE REDUCTASE FAMILY PROTEIN (AFU_ORTHOLOGUE AFUA_8G06820)"/>
    <property type="match status" value="1"/>
</dbReference>
<comment type="caution">
    <text evidence="2">The sequence shown here is derived from an EMBL/GenBank/DDBJ whole genome shotgun (WGS) entry which is preliminary data.</text>
</comment>
<evidence type="ECO:0000313" key="2">
    <source>
        <dbReference type="EMBL" id="MBA2897547.1"/>
    </source>
</evidence>
<dbReference type="Proteomes" id="UP000530928">
    <property type="component" value="Unassembled WGS sequence"/>
</dbReference>